<dbReference type="InterPro" id="IPR012458">
    <property type="entry name" value="DUF1664"/>
</dbReference>
<dbReference type="Proteomes" id="UP001604336">
    <property type="component" value="Unassembled WGS sequence"/>
</dbReference>
<evidence type="ECO:0000313" key="4">
    <source>
        <dbReference type="EMBL" id="KAL2519729.1"/>
    </source>
</evidence>
<dbReference type="AlphaFoldDB" id="A0ABD1U402"/>
<accession>A0ABD1U402</accession>
<proteinExistence type="predicted"/>
<feature type="signal peptide" evidence="2">
    <location>
        <begin position="1"/>
        <end position="22"/>
    </location>
</feature>
<evidence type="ECO:0000256" key="1">
    <source>
        <dbReference type="SAM" id="MobiDB-lite"/>
    </source>
</evidence>
<evidence type="ECO:0000259" key="3">
    <source>
        <dbReference type="Pfam" id="PF07889"/>
    </source>
</evidence>
<evidence type="ECO:0000313" key="5">
    <source>
        <dbReference type="Proteomes" id="UP001604336"/>
    </source>
</evidence>
<evidence type="ECO:0000256" key="2">
    <source>
        <dbReference type="SAM" id="SignalP"/>
    </source>
</evidence>
<name>A0ABD1U402_9LAMI</name>
<keyword evidence="5" id="KW-1185">Reference proteome</keyword>
<protein>
    <recommendedName>
        <fullName evidence="3">DUF1664 domain-containing protein</fullName>
    </recommendedName>
</protein>
<reference evidence="5" key="1">
    <citation type="submission" date="2024-07" db="EMBL/GenBank/DDBJ databases">
        <title>Two chromosome-level genome assemblies of Korean endemic species Abeliophyllum distichum and Forsythia ovata (Oleaceae).</title>
        <authorList>
            <person name="Jang H."/>
        </authorList>
    </citation>
    <scope>NUCLEOTIDE SEQUENCE [LARGE SCALE GENOMIC DNA]</scope>
</reference>
<feature type="chain" id="PRO_5044774769" description="DUF1664 domain-containing protein" evidence="2">
    <location>
        <begin position="23"/>
        <end position="468"/>
    </location>
</feature>
<dbReference type="EMBL" id="JBFOLK010000004">
    <property type="protein sequence ID" value="KAL2519729.1"/>
    <property type="molecule type" value="Genomic_DNA"/>
</dbReference>
<dbReference type="Pfam" id="PF07889">
    <property type="entry name" value="DUF1664"/>
    <property type="match status" value="1"/>
</dbReference>
<sequence length="468" mass="50792">MALSLGKLTLIVGAGLVGSVLAKEGRTSNVSDFFSGAFKIVLKQLKQDDSTSSNSKPRNDSLLQQVNSLRQELQLLASNRSVTIVTSSNSGSGKYGAIIVVVVVGYGYIWWKGWKISDMMFATRRGLNDACSSVAKQLENVYSSISATKQHLSSRIDRVDSKIDECAENTAATKEEVSELRGDVKLIGADVLSVHQVVQSLETKINRIEGRQSETNFGVGKLIAFVRGLENSKSMEQIEGAASGSSRPALQLPPVSPSRAVSLPVNSSAEPPSPSTSNGSHKYPLQSTVSASGLKELYGISDGVGVSSLSIRSNGVHASENTNNDNSISGLFGGNFSGRNLPFFTRSRSAMQYFKSSGQSHVGASFHSRKGNESTVRKSYGLSYENHLEPGDPSKEPLSMVEVMAVLVMLNLERWREETVNTTTGGGGCFAIRLAPPLVMWWFLRRECWVGFWRWGWWLLCHRSPANG</sequence>
<feature type="region of interest" description="Disordered" evidence="1">
    <location>
        <begin position="237"/>
        <end position="284"/>
    </location>
</feature>
<keyword evidence="2" id="KW-0732">Signal</keyword>
<dbReference type="PANTHER" id="PTHR47289">
    <property type="entry name" value="TRANSCRIPTION FACTOR, PUTATIVE (DUF1664)-RELATED"/>
    <property type="match status" value="1"/>
</dbReference>
<comment type="caution">
    <text evidence="4">The sequence shown here is derived from an EMBL/GenBank/DDBJ whole genome shotgun (WGS) entry which is preliminary data.</text>
</comment>
<feature type="domain" description="DUF1664" evidence="3">
    <location>
        <begin position="95"/>
        <end position="212"/>
    </location>
</feature>
<gene>
    <name evidence="4" type="ORF">Adt_15976</name>
</gene>
<dbReference type="PANTHER" id="PTHR47289:SF2">
    <property type="entry name" value="TRANSCRIPTION FACTOR, PUTATIVE (DUF1664)-RELATED"/>
    <property type="match status" value="1"/>
</dbReference>
<organism evidence="4 5">
    <name type="scientific">Abeliophyllum distichum</name>
    <dbReference type="NCBI Taxonomy" id="126358"/>
    <lineage>
        <taxon>Eukaryota</taxon>
        <taxon>Viridiplantae</taxon>
        <taxon>Streptophyta</taxon>
        <taxon>Embryophyta</taxon>
        <taxon>Tracheophyta</taxon>
        <taxon>Spermatophyta</taxon>
        <taxon>Magnoliopsida</taxon>
        <taxon>eudicotyledons</taxon>
        <taxon>Gunneridae</taxon>
        <taxon>Pentapetalae</taxon>
        <taxon>asterids</taxon>
        <taxon>lamiids</taxon>
        <taxon>Lamiales</taxon>
        <taxon>Oleaceae</taxon>
        <taxon>Forsythieae</taxon>
        <taxon>Abeliophyllum</taxon>
    </lineage>
</organism>
<feature type="compositionally biased region" description="Polar residues" evidence="1">
    <location>
        <begin position="264"/>
        <end position="284"/>
    </location>
</feature>